<organism evidence="1 2">
    <name type="scientific">Mycolicibacterium mucogenicum</name>
    <name type="common">Mycobacterium mucogenicum</name>
    <dbReference type="NCBI Taxonomy" id="56689"/>
    <lineage>
        <taxon>Bacteria</taxon>
        <taxon>Bacillati</taxon>
        <taxon>Actinomycetota</taxon>
        <taxon>Actinomycetes</taxon>
        <taxon>Mycobacteriales</taxon>
        <taxon>Mycobacteriaceae</taxon>
        <taxon>Mycolicibacterium</taxon>
    </lineage>
</organism>
<dbReference type="EMBL" id="SDLO01000015">
    <property type="protein sequence ID" value="TDK87112.1"/>
    <property type="molecule type" value="Genomic_DNA"/>
</dbReference>
<dbReference type="AlphaFoldDB" id="A0A4R5WEB1"/>
<dbReference type="Proteomes" id="UP000294929">
    <property type="component" value="Unassembled WGS sequence"/>
</dbReference>
<name>A0A4R5WEB1_MYCMU</name>
<dbReference type="InterPro" id="IPR057003">
    <property type="entry name" value="Phage_tail_terminator_2"/>
</dbReference>
<evidence type="ECO:0000313" key="1">
    <source>
        <dbReference type="EMBL" id="TDK87112.1"/>
    </source>
</evidence>
<evidence type="ECO:0000313" key="2">
    <source>
        <dbReference type="Proteomes" id="UP000294929"/>
    </source>
</evidence>
<proteinExistence type="predicted"/>
<accession>A0A4R5WEB1</accession>
<reference evidence="1 2" key="1">
    <citation type="submission" date="2019-01" db="EMBL/GenBank/DDBJ databases">
        <title>High-quality-draft genome sequences of five non-tuberculosis mycobacteriaceae isolated from a nosocomial environment.</title>
        <authorList>
            <person name="Tiago I."/>
            <person name="Alarico S."/>
            <person name="Pereira S.G."/>
            <person name="Coelho C."/>
            <person name="Maranha A."/>
            <person name="Empadinhas N."/>
        </authorList>
    </citation>
    <scope>NUCLEOTIDE SEQUENCE [LARGE SCALE GENOMIC DNA]</scope>
    <source>
        <strain evidence="1 2">24AIII</strain>
    </source>
</reference>
<dbReference type="Pfam" id="PF23841">
    <property type="entry name" value="Phage_tail_terminator_2"/>
    <property type="match status" value="1"/>
</dbReference>
<sequence>MSLLLPDWYQGNFANQENLMIDMFSKVLPGVESGCWTPDDWLEAQTPPEPQLWFFRVPGGRVDYQQNYDEGLIQVLAVSGSRDDSWSLMGVVRAVLLPMQGFKFTMADGFTAQIHSAEEVAGPQTLTPAQQIDTRMVSATFKVRVGLRSRERYGDRVRAH</sequence>
<evidence type="ECO:0008006" key="3">
    <source>
        <dbReference type="Google" id="ProtNLM"/>
    </source>
</evidence>
<comment type="caution">
    <text evidence="1">The sequence shown here is derived from an EMBL/GenBank/DDBJ whole genome shotgun (WGS) entry which is preliminary data.</text>
</comment>
<protein>
    <recommendedName>
        <fullName evidence="3">Tail terminator</fullName>
    </recommendedName>
</protein>
<dbReference type="RefSeq" id="WP_133427433.1">
    <property type="nucleotide sequence ID" value="NZ_SDLO01000015.1"/>
</dbReference>
<gene>
    <name evidence="1" type="ORF">EUA03_18030</name>
</gene>